<dbReference type="AlphaFoldDB" id="A0AAV4V682"/>
<evidence type="ECO:0000313" key="2">
    <source>
        <dbReference type="EMBL" id="GIY65755.1"/>
    </source>
</evidence>
<comment type="caution">
    <text evidence="2">The sequence shown here is derived from an EMBL/GenBank/DDBJ whole genome shotgun (WGS) entry which is preliminary data.</text>
</comment>
<feature type="region of interest" description="Disordered" evidence="1">
    <location>
        <begin position="1"/>
        <end position="40"/>
    </location>
</feature>
<evidence type="ECO:0000313" key="4">
    <source>
        <dbReference type="Proteomes" id="UP001054837"/>
    </source>
</evidence>
<dbReference type="EMBL" id="BPLQ01012467">
    <property type="protein sequence ID" value="GIY65755.1"/>
    <property type="molecule type" value="Genomic_DNA"/>
</dbReference>
<dbReference type="Proteomes" id="UP001054837">
    <property type="component" value="Unassembled WGS sequence"/>
</dbReference>
<reference evidence="2 4" key="1">
    <citation type="submission" date="2021-06" db="EMBL/GenBank/DDBJ databases">
        <title>Caerostris darwini draft genome.</title>
        <authorList>
            <person name="Kono N."/>
            <person name="Arakawa K."/>
        </authorList>
    </citation>
    <scope>NUCLEOTIDE SEQUENCE [LARGE SCALE GENOMIC DNA]</scope>
</reference>
<gene>
    <name evidence="2" type="ORF">CDAR_188391</name>
    <name evidence="3" type="ORF">CDAR_188521</name>
</gene>
<keyword evidence="4" id="KW-1185">Reference proteome</keyword>
<accession>A0AAV4V682</accession>
<name>A0AAV4V682_9ARAC</name>
<sequence length="114" mass="13940">MSVYLPHNSQESPNRLLKFGPQKESRRQSERHFPLTSRKTNKSRRAINFRFNSLRPPFAYECDGFPRCQTFYCFLEIVVKKHFIQDYPFQDTFYVYQFYFLASYQDIMFIHDKI</sequence>
<protein>
    <submittedName>
        <fullName evidence="2">Uncharacterized protein</fullName>
    </submittedName>
</protein>
<feature type="compositionally biased region" description="Basic and acidic residues" evidence="1">
    <location>
        <begin position="21"/>
        <end position="33"/>
    </location>
</feature>
<dbReference type="EMBL" id="BPLQ01012467">
    <property type="protein sequence ID" value="GIY65776.1"/>
    <property type="molecule type" value="Genomic_DNA"/>
</dbReference>
<evidence type="ECO:0000313" key="3">
    <source>
        <dbReference type="EMBL" id="GIY65776.1"/>
    </source>
</evidence>
<organism evidence="2 4">
    <name type="scientific">Caerostris darwini</name>
    <dbReference type="NCBI Taxonomy" id="1538125"/>
    <lineage>
        <taxon>Eukaryota</taxon>
        <taxon>Metazoa</taxon>
        <taxon>Ecdysozoa</taxon>
        <taxon>Arthropoda</taxon>
        <taxon>Chelicerata</taxon>
        <taxon>Arachnida</taxon>
        <taxon>Araneae</taxon>
        <taxon>Araneomorphae</taxon>
        <taxon>Entelegynae</taxon>
        <taxon>Araneoidea</taxon>
        <taxon>Araneidae</taxon>
        <taxon>Caerostris</taxon>
    </lineage>
</organism>
<evidence type="ECO:0000256" key="1">
    <source>
        <dbReference type="SAM" id="MobiDB-lite"/>
    </source>
</evidence>
<proteinExistence type="predicted"/>